<dbReference type="OrthoDB" id="2991872at2759"/>
<dbReference type="Pfam" id="PF00172">
    <property type="entry name" value="Zn_clus"/>
    <property type="match status" value="1"/>
</dbReference>
<accession>A0A6A6BBX9</accession>
<gene>
    <name evidence="4" type="ORF">K452DRAFT_250230</name>
</gene>
<evidence type="ECO:0000259" key="3">
    <source>
        <dbReference type="PROSITE" id="PS50048"/>
    </source>
</evidence>
<dbReference type="Gene3D" id="4.10.240.10">
    <property type="entry name" value="Zn(2)-C6 fungal-type DNA-binding domain"/>
    <property type="match status" value="1"/>
</dbReference>
<dbReference type="GO" id="GO:0008270">
    <property type="term" value="F:zinc ion binding"/>
    <property type="evidence" value="ECO:0007669"/>
    <property type="project" value="InterPro"/>
</dbReference>
<dbReference type="InterPro" id="IPR001138">
    <property type="entry name" value="Zn2Cys6_DnaBD"/>
</dbReference>
<evidence type="ECO:0000256" key="2">
    <source>
        <dbReference type="SAM" id="MobiDB-lite"/>
    </source>
</evidence>
<dbReference type="CDD" id="cd00067">
    <property type="entry name" value="GAL4"/>
    <property type="match status" value="1"/>
</dbReference>
<organism evidence="4 5">
    <name type="scientific">Aplosporella prunicola CBS 121167</name>
    <dbReference type="NCBI Taxonomy" id="1176127"/>
    <lineage>
        <taxon>Eukaryota</taxon>
        <taxon>Fungi</taxon>
        <taxon>Dikarya</taxon>
        <taxon>Ascomycota</taxon>
        <taxon>Pezizomycotina</taxon>
        <taxon>Dothideomycetes</taxon>
        <taxon>Dothideomycetes incertae sedis</taxon>
        <taxon>Botryosphaeriales</taxon>
        <taxon>Aplosporellaceae</taxon>
        <taxon>Aplosporella</taxon>
    </lineage>
</organism>
<evidence type="ECO:0000256" key="1">
    <source>
        <dbReference type="ARBA" id="ARBA00023242"/>
    </source>
</evidence>
<protein>
    <recommendedName>
        <fullName evidence="3">Zn(2)-C6 fungal-type domain-containing protein</fullName>
    </recommendedName>
</protein>
<dbReference type="InterPro" id="IPR036864">
    <property type="entry name" value="Zn2-C6_fun-type_DNA-bd_sf"/>
</dbReference>
<dbReference type="Pfam" id="PF11951">
    <property type="entry name" value="Fungal_trans_2"/>
    <property type="match status" value="1"/>
</dbReference>
<feature type="region of interest" description="Disordered" evidence="2">
    <location>
        <begin position="60"/>
        <end position="79"/>
    </location>
</feature>
<dbReference type="PANTHER" id="PTHR38791">
    <property type="entry name" value="ZN(II)2CYS6 TRANSCRIPTION FACTOR (EUROFUNG)-RELATED-RELATED"/>
    <property type="match status" value="1"/>
</dbReference>
<evidence type="ECO:0000313" key="4">
    <source>
        <dbReference type="EMBL" id="KAF2141546.1"/>
    </source>
</evidence>
<dbReference type="AlphaFoldDB" id="A0A6A6BBX9"/>
<sequence>MVFCGAPSRGCEACRKRKIRCDKTQLPAGCGQCAKAKRTCPGYRDLGQVLFRHESAKVERRVRGTGRAGGSVGSGFSPVSSAGASPDYSSGEILFLPQEGPSIHYALTPTPDDLAAGFFFANFCNHVAFSASSNAHNNAHGVVAAAGPDTDLWASGIDTHLYTSMLAVGLYGLARHSGNPAFARLATQRYTDAIHATNGALRDAAVATRDSSLLAVIILGLFESLTGRTKASLQAWEQHIKGASALVSLRGKRQLETAVGRRMFMQITSSLLISCIQRDIPFPAPIKRLMDLASEEGQLERSHPFYRLREIMVQVADFRAEWLNASPSASNTTTPLDPHTTITRALHLDGLILSLIASLPPSFAYTTHPVFPPAADPDVCPTAAYHTYPGFWLAQLWNSMRCCRLLLHGMLRQALLAGLGGSPPAFGGEEGVNMARLFAEREGVVQELVRDVLRSVPCHVGYVSARAWRERLFAGGVETPLAHLPLVRSQGSMMLLWTLFLVGSLDATGSETKRWVIRALERLGAVMGVGQGGVLGGILRGAGS</sequence>
<name>A0A6A6BBX9_9PEZI</name>
<dbReference type="SMART" id="SM00066">
    <property type="entry name" value="GAL4"/>
    <property type="match status" value="1"/>
</dbReference>
<dbReference type="Proteomes" id="UP000799438">
    <property type="component" value="Unassembled WGS sequence"/>
</dbReference>
<proteinExistence type="predicted"/>
<dbReference type="GO" id="GO:0000981">
    <property type="term" value="F:DNA-binding transcription factor activity, RNA polymerase II-specific"/>
    <property type="evidence" value="ECO:0007669"/>
    <property type="project" value="InterPro"/>
</dbReference>
<dbReference type="InterPro" id="IPR021858">
    <property type="entry name" value="Fun_TF"/>
</dbReference>
<dbReference type="PROSITE" id="PS00463">
    <property type="entry name" value="ZN2_CY6_FUNGAL_1"/>
    <property type="match status" value="1"/>
</dbReference>
<dbReference type="InterPro" id="IPR053175">
    <property type="entry name" value="DHMBA_Reg_Transcription_Factor"/>
</dbReference>
<evidence type="ECO:0000313" key="5">
    <source>
        <dbReference type="Proteomes" id="UP000799438"/>
    </source>
</evidence>
<keyword evidence="5" id="KW-1185">Reference proteome</keyword>
<keyword evidence="1" id="KW-0539">Nucleus</keyword>
<feature type="domain" description="Zn(2)-C6 fungal-type" evidence="3">
    <location>
        <begin position="10"/>
        <end position="40"/>
    </location>
</feature>
<dbReference type="SUPFAM" id="SSF57701">
    <property type="entry name" value="Zn2/Cys6 DNA-binding domain"/>
    <property type="match status" value="1"/>
</dbReference>
<dbReference type="PROSITE" id="PS50048">
    <property type="entry name" value="ZN2_CY6_FUNGAL_2"/>
    <property type="match status" value="1"/>
</dbReference>
<dbReference type="RefSeq" id="XP_033397259.1">
    <property type="nucleotide sequence ID" value="XM_033538172.1"/>
</dbReference>
<reference evidence="4" key="1">
    <citation type="journal article" date="2020" name="Stud. Mycol.">
        <title>101 Dothideomycetes genomes: a test case for predicting lifestyles and emergence of pathogens.</title>
        <authorList>
            <person name="Haridas S."/>
            <person name="Albert R."/>
            <person name="Binder M."/>
            <person name="Bloem J."/>
            <person name="Labutti K."/>
            <person name="Salamov A."/>
            <person name="Andreopoulos B."/>
            <person name="Baker S."/>
            <person name="Barry K."/>
            <person name="Bills G."/>
            <person name="Bluhm B."/>
            <person name="Cannon C."/>
            <person name="Castanera R."/>
            <person name="Culley D."/>
            <person name="Daum C."/>
            <person name="Ezra D."/>
            <person name="Gonzalez J."/>
            <person name="Henrissat B."/>
            <person name="Kuo A."/>
            <person name="Liang C."/>
            <person name="Lipzen A."/>
            <person name="Lutzoni F."/>
            <person name="Magnuson J."/>
            <person name="Mondo S."/>
            <person name="Nolan M."/>
            <person name="Ohm R."/>
            <person name="Pangilinan J."/>
            <person name="Park H.-J."/>
            <person name="Ramirez L."/>
            <person name="Alfaro M."/>
            <person name="Sun H."/>
            <person name="Tritt A."/>
            <person name="Yoshinaga Y."/>
            <person name="Zwiers L.-H."/>
            <person name="Turgeon B."/>
            <person name="Goodwin S."/>
            <person name="Spatafora J."/>
            <person name="Crous P."/>
            <person name="Grigoriev I."/>
        </authorList>
    </citation>
    <scope>NUCLEOTIDE SEQUENCE</scope>
    <source>
        <strain evidence="4">CBS 121167</strain>
    </source>
</reference>
<dbReference type="EMBL" id="ML995486">
    <property type="protein sequence ID" value="KAF2141546.1"/>
    <property type="molecule type" value="Genomic_DNA"/>
</dbReference>
<dbReference type="GeneID" id="54295668"/>